<accession>A0AAD7AHW4</accession>
<gene>
    <name evidence="2" type="ORF">DFH08DRAFT_845611</name>
</gene>
<evidence type="ECO:0000256" key="1">
    <source>
        <dbReference type="SAM" id="MobiDB-lite"/>
    </source>
</evidence>
<dbReference type="Proteomes" id="UP001218218">
    <property type="component" value="Unassembled WGS sequence"/>
</dbReference>
<dbReference type="EMBL" id="JARIHO010000006">
    <property type="protein sequence ID" value="KAJ7359282.1"/>
    <property type="molecule type" value="Genomic_DNA"/>
</dbReference>
<dbReference type="AlphaFoldDB" id="A0AAD7AHW4"/>
<reference evidence="2" key="1">
    <citation type="submission" date="2023-03" db="EMBL/GenBank/DDBJ databases">
        <title>Massive genome expansion in bonnet fungi (Mycena s.s.) driven by repeated elements and novel gene families across ecological guilds.</title>
        <authorList>
            <consortium name="Lawrence Berkeley National Laboratory"/>
            <person name="Harder C.B."/>
            <person name="Miyauchi S."/>
            <person name="Viragh M."/>
            <person name="Kuo A."/>
            <person name="Thoen E."/>
            <person name="Andreopoulos B."/>
            <person name="Lu D."/>
            <person name="Skrede I."/>
            <person name="Drula E."/>
            <person name="Henrissat B."/>
            <person name="Morin E."/>
            <person name="Kohler A."/>
            <person name="Barry K."/>
            <person name="LaButti K."/>
            <person name="Morin E."/>
            <person name="Salamov A."/>
            <person name="Lipzen A."/>
            <person name="Mereny Z."/>
            <person name="Hegedus B."/>
            <person name="Baldrian P."/>
            <person name="Stursova M."/>
            <person name="Weitz H."/>
            <person name="Taylor A."/>
            <person name="Grigoriev I.V."/>
            <person name="Nagy L.G."/>
            <person name="Martin F."/>
            <person name="Kauserud H."/>
        </authorList>
    </citation>
    <scope>NUCLEOTIDE SEQUENCE</scope>
    <source>
        <strain evidence="2">CBHHK002</strain>
    </source>
</reference>
<protein>
    <submittedName>
        <fullName evidence="2">Uncharacterized protein</fullName>
    </submittedName>
</protein>
<evidence type="ECO:0000313" key="3">
    <source>
        <dbReference type="Proteomes" id="UP001218218"/>
    </source>
</evidence>
<proteinExistence type="predicted"/>
<sequence>MPYPRRTESADARAALMAMLPSQFPLEPATISRIRTRYLQAERPSPYRVPTSLSASSKSKQSEPKFKRNSPPGKCRAARLESSLGLGWGAFLKDETLRTLDGTVVRAAQTRTPVIALPPPCAGDSMRDCCFTERDADRSVLCSSNNSSSGGVRGGEDSEMPSCGAFANFDCELYTPFDDLEMPAAPLWVHDPLYLGGRDDVKAADEMFMMFIQLDETCMEVD</sequence>
<name>A0AAD7AHW4_9AGAR</name>
<organism evidence="2 3">
    <name type="scientific">Mycena albidolilacea</name>
    <dbReference type="NCBI Taxonomy" id="1033008"/>
    <lineage>
        <taxon>Eukaryota</taxon>
        <taxon>Fungi</taxon>
        <taxon>Dikarya</taxon>
        <taxon>Basidiomycota</taxon>
        <taxon>Agaricomycotina</taxon>
        <taxon>Agaricomycetes</taxon>
        <taxon>Agaricomycetidae</taxon>
        <taxon>Agaricales</taxon>
        <taxon>Marasmiineae</taxon>
        <taxon>Mycenaceae</taxon>
        <taxon>Mycena</taxon>
    </lineage>
</organism>
<keyword evidence="3" id="KW-1185">Reference proteome</keyword>
<comment type="caution">
    <text evidence="2">The sequence shown here is derived from an EMBL/GenBank/DDBJ whole genome shotgun (WGS) entry which is preliminary data.</text>
</comment>
<feature type="region of interest" description="Disordered" evidence="1">
    <location>
        <begin position="42"/>
        <end position="75"/>
    </location>
</feature>
<evidence type="ECO:0000313" key="2">
    <source>
        <dbReference type="EMBL" id="KAJ7359282.1"/>
    </source>
</evidence>